<evidence type="ECO:0008006" key="4">
    <source>
        <dbReference type="Google" id="ProtNLM"/>
    </source>
</evidence>
<keyword evidence="1" id="KW-0732">Signal</keyword>
<dbReference type="EMBL" id="JAGJWT010000004">
    <property type="protein sequence ID" value="MBS9340471.1"/>
    <property type="molecule type" value="Genomic_DNA"/>
</dbReference>
<dbReference type="Pfam" id="PF07661">
    <property type="entry name" value="MORN_2"/>
    <property type="match status" value="3"/>
</dbReference>
<evidence type="ECO:0000313" key="2">
    <source>
        <dbReference type="EMBL" id="MBS9340471.1"/>
    </source>
</evidence>
<evidence type="ECO:0000313" key="3">
    <source>
        <dbReference type="Proteomes" id="UP000708805"/>
    </source>
</evidence>
<name>A0A9X1CYH6_NEIEL</name>
<dbReference type="InterPro" id="IPR011652">
    <property type="entry name" value="MORN_2"/>
</dbReference>
<dbReference type="SUPFAM" id="SSF82185">
    <property type="entry name" value="Histone H3 K4-specific methyltransferase SET7/9 N-terminal domain"/>
    <property type="match status" value="1"/>
</dbReference>
<feature type="chain" id="PRO_5040767902" description="Toxin-antitoxin system YwqK family antitoxin" evidence="1">
    <location>
        <begin position="29"/>
        <end position="259"/>
    </location>
</feature>
<dbReference type="RefSeq" id="WP_214037779.1">
    <property type="nucleotide sequence ID" value="NZ_JAGJWT010000004.1"/>
</dbReference>
<evidence type="ECO:0000256" key="1">
    <source>
        <dbReference type="SAM" id="SignalP"/>
    </source>
</evidence>
<proteinExistence type="predicted"/>
<reference evidence="2" key="1">
    <citation type="submission" date="2021-04" db="EMBL/GenBank/DDBJ databases">
        <title>Genomic characterization of endocarditis-associated Neisseria elongata subsp. nitroreducens.</title>
        <authorList>
            <person name="Schorner M."/>
            <person name="Passarelli-Araujo H."/>
            <person name="Scheffer M."/>
            <person name="Barazzetti F."/>
            <person name="Martins J."/>
            <person name="Machado H."/>
            <person name="Palmeiro J."/>
            <person name="Bazzo M."/>
        </authorList>
    </citation>
    <scope>NUCLEOTIDE SEQUENCE</scope>
    <source>
        <strain evidence="2">Nel_M001</strain>
    </source>
</reference>
<gene>
    <name evidence="2" type="ORF">J8641_06525</name>
</gene>
<organism evidence="2 3">
    <name type="scientific">Neisseria elongata subsp. nitroreducens</name>
    <dbReference type="NCBI Taxonomy" id="90367"/>
    <lineage>
        <taxon>Bacteria</taxon>
        <taxon>Pseudomonadati</taxon>
        <taxon>Pseudomonadota</taxon>
        <taxon>Betaproteobacteria</taxon>
        <taxon>Neisseriales</taxon>
        <taxon>Neisseriaceae</taxon>
        <taxon>Neisseria</taxon>
    </lineage>
</organism>
<dbReference type="Proteomes" id="UP000708805">
    <property type="component" value="Unassembled WGS sequence"/>
</dbReference>
<protein>
    <recommendedName>
        <fullName evidence="4">Toxin-antitoxin system YwqK family antitoxin</fullName>
    </recommendedName>
</protein>
<dbReference type="AlphaFoldDB" id="A0A9X1CYH6"/>
<sequence>MMNSFYNKRLLHISAILGGMLLATPAMAYCPNGSESGGQCWAPIGPQGRMVVIGPAQPNNSYRNQITVVVSQVPPPDPQIKCKAPVNGTQQCTKYYDYDLKKVEQTYTALLSGGLIGEVSHYYPNGKLKSVMNFNKQGRLQGKSTLYWENGQLQSVMNYNAQEKLDGKITHYWENGKLKAAIDYKNGLADGFSHEYDQSGKLIAIWQFERDREVHLQEMNGNVKHGTEMFFRLNKDRKNEGYHGIEWNNGKKVREERLE</sequence>
<accession>A0A9X1CYH6</accession>
<comment type="caution">
    <text evidence="2">The sequence shown here is derived from an EMBL/GenBank/DDBJ whole genome shotgun (WGS) entry which is preliminary data.</text>
</comment>
<feature type="signal peptide" evidence="1">
    <location>
        <begin position="1"/>
        <end position="28"/>
    </location>
</feature>
<dbReference type="Gene3D" id="3.90.930.1">
    <property type="match status" value="1"/>
</dbReference>